<feature type="site" description="Transition state stabilizer" evidence="20">
    <location>
        <position position="52"/>
    </location>
</feature>
<evidence type="ECO:0000256" key="19">
    <source>
        <dbReference type="PIRSR" id="PIRSR600823-3"/>
    </source>
</evidence>
<evidence type="ECO:0000256" key="13">
    <source>
        <dbReference type="ARBA" id="ARBA00023004"/>
    </source>
</evidence>
<dbReference type="GO" id="GO:0140825">
    <property type="term" value="F:lactoperoxidase activity"/>
    <property type="evidence" value="ECO:0007669"/>
    <property type="project" value="UniProtKB-EC"/>
</dbReference>
<evidence type="ECO:0000256" key="17">
    <source>
        <dbReference type="PIRSR" id="PIRSR600823-1"/>
    </source>
</evidence>
<feature type="binding site" evidence="19">
    <location>
        <position position="79"/>
    </location>
    <ligand>
        <name>Ca(2+)</name>
        <dbReference type="ChEBI" id="CHEBI:29108"/>
        <label>1</label>
    </ligand>
</feature>
<evidence type="ECO:0000256" key="7">
    <source>
        <dbReference type="ARBA" id="ARBA00022559"/>
    </source>
</evidence>
<feature type="binding site" evidence="19">
    <location>
        <position position="57"/>
    </location>
    <ligand>
        <name>Ca(2+)</name>
        <dbReference type="ChEBI" id="CHEBI:29108"/>
        <label>1</label>
    </ligand>
</feature>
<evidence type="ECO:0000313" key="24">
    <source>
        <dbReference type="EMBL" id="EPS71843.1"/>
    </source>
</evidence>
<keyword evidence="6 22" id="KW-0964">Secreted</keyword>
<dbReference type="PROSITE" id="PS00436">
    <property type="entry name" value="PEROXIDASE_2"/>
    <property type="match status" value="1"/>
</dbReference>
<dbReference type="Proteomes" id="UP000015453">
    <property type="component" value="Unassembled WGS sequence"/>
</dbReference>
<protein>
    <recommendedName>
        <fullName evidence="5 22">Peroxidase</fullName>
        <ecNumber evidence="5 22">1.11.1.7</ecNumber>
    </recommendedName>
</protein>
<keyword evidence="8 22" id="KW-0349">Heme</keyword>
<dbReference type="AlphaFoldDB" id="S8E7Q0"/>
<evidence type="ECO:0000256" key="21">
    <source>
        <dbReference type="PIRSR" id="PIRSR600823-5"/>
    </source>
</evidence>
<comment type="caution">
    <text evidence="24">The sequence shown here is derived from an EMBL/GenBank/DDBJ whole genome shotgun (WGS) entry which is preliminary data.</text>
</comment>
<evidence type="ECO:0000256" key="8">
    <source>
        <dbReference type="ARBA" id="ARBA00022617"/>
    </source>
</evidence>
<evidence type="ECO:0000256" key="11">
    <source>
        <dbReference type="ARBA" id="ARBA00022837"/>
    </source>
</evidence>
<evidence type="ECO:0000256" key="20">
    <source>
        <dbReference type="PIRSR" id="PIRSR600823-4"/>
    </source>
</evidence>
<comment type="subcellular location">
    <subcellularLocation>
        <location evidence="3 22">Secreted</location>
    </subcellularLocation>
</comment>
<keyword evidence="7 22" id="KW-0575">Peroxidase</keyword>
<dbReference type="Pfam" id="PF00141">
    <property type="entry name" value="peroxidase"/>
    <property type="match status" value="1"/>
</dbReference>
<dbReference type="PRINTS" id="PR00458">
    <property type="entry name" value="PEROXIDASE"/>
</dbReference>
<dbReference type="PANTHER" id="PTHR31517">
    <property type="match status" value="1"/>
</dbReference>
<feature type="binding site" evidence="19">
    <location>
        <position position="66"/>
    </location>
    <ligand>
        <name>Ca(2+)</name>
        <dbReference type="ChEBI" id="CHEBI:29108"/>
        <label>1</label>
    </ligand>
</feature>
<evidence type="ECO:0000256" key="18">
    <source>
        <dbReference type="PIRSR" id="PIRSR600823-2"/>
    </source>
</evidence>
<evidence type="ECO:0000256" key="2">
    <source>
        <dbReference type="ARBA" id="ARBA00002322"/>
    </source>
</evidence>
<organism evidence="24 25">
    <name type="scientific">Genlisea aurea</name>
    <dbReference type="NCBI Taxonomy" id="192259"/>
    <lineage>
        <taxon>Eukaryota</taxon>
        <taxon>Viridiplantae</taxon>
        <taxon>Streptophyta</taxon>
        <taxon>Embryophyta</taxon>
        <taxon>Tracheophyta</taxon>
        <taxon>Spermatophyta</taxon>
        <taxon>Magnoliopsida</taxon>
        <taxon>eudicotyledons</taxon>
        <taxon>Gunneridae</taxon>
        <taxon>Pentapetalae</taxon>
        <taxon>asterids</taxon>
        <taxon>lamiids</taxon>
        <taxon>Lamiales</taxon>
        <taxon>Lentibulariaceae</taxon>
        <taxon>Genlisea</taxon>
    </lineage>
</organism>
<keyword evidence="13 19" id="KW-0408">Iron</keyword>
<evidence type="ECO:0000256" key="5">
    <source>
        <dbReference type="ARBA" id="ARBA00012313"/>
    </source>
</evidence>
<feature type="non-terminal residue" evidence="24">
    <location>
        <position position="311"/>
    </location>
</feature>
<comment type="similarity">
    <text evidence="4">Belongs to the peroxidase family. Ascorbate peroxidase subfamily.</text>
</comment>
<dbReference type="PRINTS" id="PR00461">
    <property type="entry name" value="PLPEROXIDASE"/>
</dbReference>
<feature type="binding site" evidence="19">
    <location>
        <position position="231"/>
    </location>
    <ligand>
        <name>Ca(2+)</name>
        <dbReference type="ChEBI" id="CHEBI:29108"/>
        <label>2</label>
    </ligand>
</feature>
<dbReference type="GO" id="GO:0042744">
    <property type="term" value="P:hydrogen peroxide catabolic process"/>
    <property type="evidence" value="ECO:0007669"/>
    <property type="project" value="UniProtKB-KW"/>
</dbReference>
<feature type="binding site" evidence="19">
    <location>
        <position position="64"/>
    </location>
    <ligand>
        <name>Ca(2+)</name>
        <dbReference type="ChEBI" id="CHEBI:29108"/>
        <label>1</label>
    </ligand>
</feature>
<keyword evidence="16 22" id="KW-0376">Hydrogen peroxide</keyword>
<feature type="disulfide bond" evidence="21">
    <location>
        <begin position="112"/>
        <end position="307"/>
    </location>
</feature>
<keyword evidence="9 19" id="KW-0479">Metal-binding</keyword>
<keyword evidence="14 21" id="KW-1015">Disulfide bond</keyword>
<dbReference type="PANTHER" id="PTHR31517:SF84">
    <property type="entry name" value="PEROXIDASE"/>
    <property type="match status" value="1"/>
</dbReference>
<feature type="non-terminal residue" evidence="24">
    <location>
        <position position="1"/>
    </location>
</feature>
<evidence type="ECO:0000256" key="6">
    <source>
        <dbReference type="ARBA" id="ARBA00022525"/>
    </source>
</evidence>
<feature type="binding site" evidence="19">
    <location>
        <position position="239"/>
    </location>
    <ligand>
        <name>Ca(2+)</name>
        <dbReference type="ChEBI" id="CHEBI:29108"/>
        <label>2</label>
    </ligand>
</feature>
<comment type="catalytic activity">
    <reaction evidence="1 22">
        <text>2 a phenolic donor + H2O2 = 2 a phenolic radical donor + 2 H2O</text>
        <dbReference type="Rhea" id="RHEA:56136"/>
        <dbReference type="ChEBI" id="CHEBI:15377"/>
        <dbReference type="ChEBI" id="CHEBI:16240"/>
        <dbReference type="ChEBI" id="CHEBI:139520"/>
        <dbReference type="ChEBI" id="CHEBI:139521"/>
        <dbReference type="EC" id="1.11.1.7"/>
    </reaction>
</comment>
<dbReference type="SUPFAM" id="SSF48113">
    <property type="entry name" value="Heme-dependent peroxidases"/>
    <property type="match status" value="1"/>
</dbReference>
<feature type="binding site" evidence="19">
    <location>
        <position position="60"/>
    </location>
    <ligand>
        <name>Ca(2+)</name>
        <dbReference type="ChEBI" id="CHEBI:29108"/>
        <label>1</label>
    </ligand>
</feature>
<dbReference type="InterPro" id="IPR019793">
    <property type="entry name" value="Peroxidases_heam-ligand_BS"/>
</dbReference>
<accession>S8E7Q0</accession>
<feature type="binding site" evidence="18">
    <location>
        <position position="154"/>
    </location>
    <ligand>
        <name>substrate</name>
    </ligand>
</feature>
<evidence type="ECO:0000256" key="9">
    <source>
        <dbReference type="ARBA" id="ARBA00022723"/>
    </source>
</evidence>
<feature type="binding site" description="axial binding residue" evidence="19">
    <location>
        <position position="184"/>
    </location>
    <ligand>
        <name>heme b</name>
        <dbReference type="ChEBI" id="CHEBI:60344"/>
    </ligand>
    <ligandPart>
        <name>Fe</name>
        <dbReference type="ChEBI" id="CHEBI:18248"/>
    </ligandPart>
</feature>
<dbReference type="PROSITE" id="PS00435">
    <property type="entry name" value="PEROXIDASE_1"/>
    <property type="match status" value="1"/>
</dbReference>
<comment type="function">
    <text evidence="2">Removal of H(2)O(2), oxidation of toxic reductants, biosynthesis and degradation of lignin, suberization, auxin catabolism, response to environmental stresses such as wounding, pathogen attack and oxidative stress. These functions might be dependent on each isozyme/isoform in each plant tissue.</text>
</comment>
<keyword evidence="25" id="KW-1185">Reference proteome</keyword>
<evidence type="ECO:0000256" key="22">
    <source>
        <dbReference type="RuleBase" id="RU362060"/>
    </source>
</evidence>
<feature type="active site" description="Proton acceptor" evidence="17">
    <location>
        <position position="56"/>
    </location>
</feature>
<keyword evidence="15" id="KW-0325">Glycoprotein</keyword>
<dbReference type="CDD" id="cd00693">
    <property type="entry name" value="secretory_peroxidase"/>
    <property type="match status" value="1"/>
</dbReference>
<evidence type="ECO:0000256" key="10">
    <source>
        <dbReference type="ARBA" id="ARBA00022729"/>
    </source>
</evidence>
<dbReference type="GO" id="GO:0046872">
    <property type="term" value="F:metal ion binding"/>
    <property type="evidence" value="ECO:0007669"/>
    <property type="project" value="UniProtKB-UniRule"/>
</dbReference>
<gene>
    <name evidence="24" type="ORF">M569_02920</name>
</gene>
<dbReference type="OrthoDB" id="2113341at2759"/>
<keyword evidence="10" id="KW-0732">Signal</keyword>
<reference evidence="24 25" key="1">
    <citation type="journal article" date="2013" name="BMC Genomics">
        <title>The miniature genome of a carnivorous plant Genlisea aurea contains a low number of genes and short non-coding sequences.</title>
        <authorList>
            <person name="Leushkin E.V."/>
            <person name="Sutormin R.A."/>
            <person name="Nabieva E.R."/>
            <person name="Penin A.A."/>
            <person name="Kondrashov A.S."/>
            <person name="Logacheva M.D."/>
        </authorList>
    </citation>
    <scope>NUCLEOTIDE SEQUENCE [LARGE SCALE GENOMIC DNA]</scope>
</reference>
<comment type="cofactor">
    <cofactor evidence="19 22">
        <name>heme b</name>
        <dbReference type="ChEBI" id="CHEBI:60344"/>
    </cofactor>
    <text evidence="19 22">Binds 1 heme b (iron(II)-protoporphyrin IX) group per subunit.</text>
</comment>
<evidence type="ECO:0000256" key="15">
    <source>
        <dbReference type="ARBA" id="ARBA00023180"/>
    </source>
</evidence>
<dbReference type="FunFam" id="1.10.420.10:FF:000001">
    <property type="entry name" value="Peroxidase"/>
    <property type="match status" value="1"/>
</dbReference>
<feature type="disulfide bond" evidence="21">
    <location>
        <begin position="58"/>
        <end position="63"/>
    </location>
</feature>
<dbReference type="InterPro" id="IPR010255">
    <property type="entry name" value="Haem_peroxidase_sf"/>
</dbReference>
<proteinExistence type="inferred from homology"/>
<dbReference type="InterPro" id="IPR000823">
    <property type="entry name" value="Peroxidase_pln"/>
</dbReference>
<evidence type="ECO:0000256" key="12">
    <source>
        <dbReference type="ARBA" id="ARBA00023002"/>
    </source>
</evidence>
<evidence type="ECO:0000256" key="4">
    <source>
        <dbReference type="ARBA" id="ARBA00006873"/>
    </source>
</evidence>
<dbReference type="InterPro" id="IPR019794">
    <property type="entry name" value="Peroxidases_AS"/>
</dbReference>
<dbReference type="GO" id="GO:0020037">
    <property type="term" value="F:heme binding"/>
    <property type="evidence" value="ECO:0007669"/>
    <property type="project" value="UniProtKB-UniRule"/>
</dbReference>
<dbReference type="GO" id="GO:0005576">
    <property type="term" value="C:extracellular region"/>
    <property type="evidence" value="ECO:0007669"/>
    <property type="project" value="UniProtKB-SubCell"/>
</dbReference>
<evidence type="ECO:0000259" key="23">
    <source>
        <dbReference type="PROSITE" id="PS50873"/>
    </source>
</evidence>
<keyword evidence="12 22" id="KW-0560">Oxidoreductase</keyword>
<dbReference type="FunFam" id="1.10.520.10:FF:000006">
    <property type="entry name" value="Peroxidase"/>
    <property type="match status" value="1"/>
</dbReference>
<dbReference type="EC" id="1.11.1.7" evidence="5 22"/>
<dbReference type="Gene3D" id="1.10.420.10">
    <property type="entry name" value="Peroxidase, domain 2"/>
    <property type="match status" value="1"/>
</dbReference>
<comment type="similarity">
    <text evidence="22">Belongs to the peroxidase family. Classical plant (class III) peroxidase subfamily.</text>
</comment>
<feature type="disulfide bond" evidence="21">
    <location>
        <begin position="25"/>
        <end position="106"/>
    </location>
</feature>
<dbReference type="GO" id="GO:0006979">
    <property type="term" value="P:response to oxidative stress"/>
    <property type="evidence" value="ECO:0007669"/>
    <property type="project" value="UniProtKB-UniRule"/>
</dbReference>
<dbReference type="InterPro" id="IPR002016">
    <property type="entry name" value="Haem_peroxidase"/>
</dbReference>
<evidence type="ECO:0000256" key="1">
    <source>
        <dbReference type="ARBA" id="ARBA00000189"/>
    </source>
</evidence>
<keyword evidence="11 19" id="KW-0106">Calcium</keyword>
<evidence type="ECO:0000256" key="14">
    <source>
        <dbReference type="ARBA" id="ARBA00023157"/>
    </source>
</evidence>
<evidence type="ECO:0000256" key="16">
    <source>
        <dbReference type="ARBA" id="ARBA00023324"/>
    </source>
</evidence>
<feature type="binding site" evidence="19">
    <location>
        <position position="62"/>
    </location>
    <ligand>
        <name>Ca(2+)</name>
        <dbReference type="ChEBI" id="CHEBI:29108"/>
        <label>1</label>
    </ligand>
</feature>
<feature type="domain" description="Plant heme peroxidase family profile" evidence="23">
    <location>
        <begin position="15"/>
        <end position="311"/>
    </location>
</feature>
<sequence length="311" mass="34565">QEEPKPETPATQGGALRKDFYRESCPQAETIVNQTIHTIFNRDPTLAPALVRLLFHDCFVTGCDASIMLDDTPSGEDVEKKARQNGPFVRGFEAIDEIKTQLEAQCPGVVSCADLLAFSVRDSLVFTGVPTYKVAAGRRDGMASTARNCIGNLPLPDTPLDRIIHMFTKKGFTFEDLVILIGAHSIGTAHCSVVADRFHDAEKSKEIDPGYLLTMQTLTQCQADSQDIPFDPYSSHKMDSRFYKELLDRKALLESDHNVAKRPDANAIMRQYVNDQNGWLARFTSAMIKLGQVEVLTGDQGQIRRQCRAVN</sequence>
<evidence type="ECO:0000256" key="3">
    <source>
        <dbReference type="ARBA" id="ARBA00004613"/>
    </source>
</evidence>
<dbReference type="Gene3D" id="1.10.520.10">
    <property type="match status" value="1"/>
</dbReference>
<dbReference type="EMBL" id="AUSU01001092">
    <property type="protein sequence ID" value="EPS71843.1"/>
    <property type="molecule type" value="Genomic_DNA"/>
</dbReference>
<dbReference type="PROSITE" id="PS50873">
    <property type="entry name" value="PEROXIDASE_4"/>
    <property type="match status" value="1"/>
</dbReference>
<dbReference type="InterPro" id="IPR033905">
    <property type="entry name" value="Secretory_peroxidase"/>
</dbReference>
<name>S8E7Q0_9LAMI</name>
<comment type="cofactor">
    <cofactor evidence="19 22">
        <name>Ca(2+)</name>
        <dbReference type="ChEBI" id="CHEBI:29108"/>
    </cofactor>
    <text evidence="19 22">Binds 2 calcium ions per subunit.</text>
</comment>
<evidence type="ECO:0000313" key="25">
    <source>
        <dbReference type="Proteomes" id="UP000015453"/>
    </source>
</evidence>